<reference evidence="11 12" key="1">
    <citation type="submission" date="2016-11" db="EMBL/GenBank/DDBJ databases">
        <authorList>
            <person name="Jaros S."/>
            <person name="Januszkiewicz K."/>
            <person name="Wedrychowicz H."/>
        </authorList>
    </citation>
    <scope>NUCLEOTIDE SEQUENCE [LARGE SCALE GENOMIC DNA]</scope>
    <source>
        <strain evidence="11 12">DSM 21864</strain>
    </source>
</reference>
<feature type="transmembrane region" description="Helical" evidence="9">
    <location>
        <begin position="231"/>
        <end position="252"/>
    </location>
</feature>
<dbReference type="OrthoDB" id="9807778at2"/>
<keyword evidence="6 9" id="KW-1133">Transmembrane helix</keyword>
<feature type="transmembrane region" description="Helical" evidence="9">
    <location>
        <begin position="264"/>
        <end position="290"/>
    </location>
</feature>
<keyword evidence="7 9" id="KW-0472">Membrane</keyword>
<dbReference type="GO" id="GO:0016757">
    <property type="term" value="F:glycosyltransferase activity"/>
    <property type="evidence" value="ECO:0007669"/>
    <property type="project" value="UniProtKB-KW"/>
</dbReference>
<evidence type="ECO:0000256" key="5">
    <source>
        <dbReference type="ARBA" id="ARBA00022692"/>
    </source>
</evidence>
<sequence length="311" mass="35734">MDNFLLSVVVPMYYEESVAEECYKRLKKVMDDNNFNYELIFVNDGSKDRTYEILKNIALSDKNAKIINFSRNFGHQIAVTAGVEAASGDALVIIDADLQDPPELITDMVKLWKEGYEVVYAKRKQRKGETFFKLTTAKYFYKFLAHMSEITIPKDTGDFRLIDRKVANAFLSMPEKNRFIRGMVSWVGFNQTYVEYERDERFAGETKYPLKKMIKFAKDGIISFSTKPLKIITTIGFVSVILSLAILIYSLISKVFEKDIARGWTSIMCALTFFGGVQMLSLGVIGEYIARIYDESKGRPLYIIKDKVNFH</sequence>
<dbReference type="Proteomes" id="UP000184080">
    <property type="component" value="Unassembled WGS sequence"/>
</dbReference>
<dbReference type="SUPFAM" id="SSF53448">
    <property type="entry name" value="Nucleotide-diphospho-sugar transferases"/>
    <property type="match status" value="1"/>
</dbReference>
<keyword evidence="4 11" id="KW-0808">Transferase</keyword>
<evidence type="ECO:0000256" key="2">
    <source>
        <dbReference type="ARBA" id="ARBA00022475"/>
    </source>
</evidence>
<keyword evidence="3 11" id="KW-0328">Glycosyltransferase</keyword>
<keyword evidence="5 9" id="KW-0812">Transmembrane</keyword>
<dbReference type="Pfam" id="PF00535">
    <property type="entry name" value="Glycos_transf_2"/>
    <property type="match status" value="1"/>
</dbReference>
<comment type="subcellular location">
    <subcellularLocation>
        <location evidence="1">Cell membrane</location>
        <topology evidence="1">Multi-pass membrane protein</topology>
    </subcellularLocation>
</comment>
<name>A0A1M6NKN3_9CLOT</name>
<feature type="domain" description="Glycosyltransferase 2-like" evidence="10">
    <location>
        <begin position="7"/>
        <end position="168"/>
    </location>
</feature>
<gene>
    <name evidence="11" type="ORF">SAMN05444401_0251</name>
</gene>
<evidence type="ECO:0000259" key="10">
    <source>
        <dbReference type="Pfam" id="PF00535"/>
    </source>
</evidence>
<dbReference type="STRING" id="1121298.SAMN05444401_0251"/>
<evidence type="ECO:0000256" key="1">
    <source>
        <dbReference type="ARBA" id="ARBA00004651"/>
    </source>
</evidence>
<accession>A0A1M6NKN3</accession>
<evidence type="ECO:0000256" key="6">
    <source>
        <dbReference type="ARBA" id="ARBA00022989"/>
    </source>
</evidence>
<comment type="similarity">
    <text evidence="8">Belongs to the glycosyltransferase 2 family. GtrB subfamily.</text>
</comment>
<dbReference type="AlphaFoldDB" id="A0A1M6NKN3"/>
<proteinExistence type="inferred from homology"/>
<keyword evidence="12" id="KW-1185">Reference proteome</keyword>
<keyword evidence="2" id="KW-1003">Cell membrane</keyword>
<evidence type="ECO:0000256" key="3">
    <source>
        <dbReference type="ARBA" id="ARBA00022676"/>
    </source>
</evidence>
<dbReference type="CDD" id="cd04187">
    <property type="entry name" value="DPM1_like_bac"/>
    <property type="match status" value="1"/>
</dbReference>
<protein>
    <submittedName>
        <fullName evidence="11">Dolichol-phosphate mannosyltransferase</fullName>
    </submittedName>
</protein>
<evidence type="ECO:0000256" key="7">
    <source>
        <dbReference type="ARBA" id="ARBA00023136"/>
    </source>
</evidence>
<organism evidence="11 12">
    <name type="scientific">Clostridium amylolyticum</name>
    <dbReference type="NCBI Taxonomy" id="1121298"/>
    <lineage>
        <taxon>Bacteria</taxon>
        <taxon>Bacillati</taxon>
        <taxon>Bacillota</taxon>
        <taxon>Clostridia</taxon>
        <taxon>Eubacteriales</taxon>
        <taxon>Clostridiaceae</taxon>
        <taxon>Clostridium</taxon>
    </lineage>
</organism>
<evidence type="ECO:0000256" key="4">
    <source>
        <dbReference type="ARBA" id="ARBA00022679"/>
    </source>
</evidence>
<evidence type="ECO:0000313" key="12">
    <source>
        <dbReference type="Proteomes" id="UP000184080"/>
    </source>
</evidence>
<evidence type="ECO:0000256" key="8">
    <source>
        <dbReference type="ARBA" id="ARBA00038152"/>
    </source>
</evidence>
<dbReference type="FunFam" id="3.90.550.10:FF:000079">
    <property type="entry name" value="Probable glycosyl transferase"/>
    <property type="match status" value="1"/>
</dbReference>
<dbReference type="InterPro" id="IPR029044">
    <property type="entry name" value="Nucleotide-diphossugar_trans"/>
</dbReference>
<dbReference type="PANTHER" id="PTHR48090">
    <property type="entry name" value="UNDECAPRENYL-PHOSPHATE 4-DEOXY-4-FORMAMIDO-L-ARABINOSE TRANSFERASE-RELATED"/>
    <property type="match status" value="1"/>
</dbReference>
<evidence type="ECO:0000313" key="11">
    <source>
        <dbReference type="EMBL" id="SHJ96277.1"/>
    </source>
</evidence>
<dbReference type="GO" id="GO:0005886">
    <property type="term" value="C:plasma membrane"/>
    <property type="evidence" value="ECO:0007669"/>
    <property type="project" value="UniProtKB-SubCell"/>
</dbReference>
<dbReference type="InterPro" id="IPR050256">
    <property type="entry name" value="Glycosyltransferase_2"/>
</dbReference>
<dbReference type="Gene3D" id="3.90.550.10">
    <property type="entry name" value="Spore Coat Polysaccharide Biosynthesis Protein SpsA, Chain A"/>
    <property type="match status" value="1"/>
</dbReference>
<dbReference type="EMBL" id="FQZO01000011">
    <property type="protein sequence ID" value="SHJ96277.1"/>
    <property type="molecule type" value="Genomic_DNA"/>
</dbReference>
<dbReference type="InterPro" id="IPR001173">
    <property type="entry name" value="Glyco_trans_2-like"/>
</dbReference>
<dbReference type="RefSeq" id="WP_073012175.1">
    <property type="nucleotide sequence ID" value="NZ_FQZO01000011.1"/>
</dbReference>
<evidence type="ECO:0000256" key="9">
    <source>
        <dbReference type="SAM" id="Phobius"/>
    </source>
</evidence>
<dbReference type="PANTHER" id="PTHR48090:SF1">
    <property type="entry name" value="PROPHAGE BACTOPRENOL GLUCOSYL TRANSFERASE HOMOLOG"/>
    <property type="match status" value="1"/>
</dbReference>